<dbReference type="RefSeq" id="WP_058581602.1">
    <property type="nucleotide sequence ID" value="NZ_LOPU01000018.1"/>
</dbReference>
<dbReference type="PANTHER" id="PTHR43046:SF16">
    <property type="entry name" value="ADP-RIBOSE PYROPHOSPHATASE YJHB-RELATED"/>
    <property type="match status" value="1"/>
</dbReference>
<dbReference type="Pfam" id="PF00293">
    <property type="entry name" value="NUDIX"/>
    <property type="match status" value="1"/>
</dbReference>
<dbReference type="PROSITE" id="PS00893">
    <property type="entry name" value="NUDIX_BOX"/>
    <property type="match status" value="1"/>
</dbReference>
<dbReference type="SUPFAM" id="SSF55811">
    <property type="entry name" value="Nudix"/>
    <property type="match status" value="1"/>
</dbReference>
<dbReference type="InterPro" id="IPR000086">
    <property type="entry name" value="NUDIX_hydrolase_dom"/>
</dbReference>
<name>A0A0W1R9Y2_9EURY</name>
<dbReference type="PRINTS" id="PR00502">
    <property type="entry name" value="NUDIXFAMILY"/>
</dbReference>
<comment type="caution">
    <text evidence="4">The sequence shown here is derived from an EMBL/GenBank/DDBJ whole genome shotgun (WGS) entry which is preliminary data.</text>
</comment>
<dbReference type="GO" id="GO:0016787">
    <property type="term" value="F:hydrolase activity"/>
    <property type="evidence" value="ECO:0007669"/>
    <property type="project" value="UniProtKB-KW"/>
</dbReference>
<dbReference type="PROSITE" id="PS51462">
    <property type="entry name" value="NUDIX"/>
    <property type="match status" value="1"/>
</dbReference>
<dbReference type="InterPro" id="IPR015797">
    <property type="entry name" value="NUDIX_hydrolase-like_dom_sf"/>
</dbReference>
<keyword evidence="5" id="KW-1185">Reference proteome</keyword>
<feature type="domain" description="Nudix hydrolase" evidence="3">
    <location>
        <begin position="37"/>
        <end position="168"/>
    </location>
</feature>
<dbReference type="InterPro" id="IPR020084">
    <property type="entry name" value="NUDIX_hydrolase_CS"/>
</dbReference>
<evidence type="ECO:0000256" key="2">
    <source>
        <dbReference type="ARBA" id="ARBA00022801"/>
    </source>
</evidence>
<proteinExistence type="predicted"/>
<dbReference type="CDD" id="cd02883">
    <property type="entry name" value="NUDIX_Hydrolase"/>
    <property type="match status" value="1"/>
</dbReference>
<dbReference type="PANTHER" id="PTHR43046">
    <property type="entry name" value="GDP-MANNOSE MANNOSYL HYDROLASE"/>
    <property type="match status" value="1"/>
</dbReference>
<dbReference type="Proteomes" id="UP000054387">
    <property type="component" value="Unassembled WGS sequence"/>
</dbReference>
<organism evidence="4 5">
    <name type="scientific">Haloprofundus marisrubri</name>
    <dbReference type="NCBI Taxonomy" id="1514971"/>
    <lineage>
        <taxon>Archaea</taxon>
        <taxon>Methanobacteriati</taxon>
        <taxon>Methanobacteriota</taxon>
        <taxon>Stenosarchaea group</taxon>
        <taxon>Halobacteria</taxon>
        <taxon>Halobacteriales</taxon>
        <taxon>Haloferacaceae</taxon>
        <taxon>Haloprofundus</taxon>
    </lineage>
</organism>
<evidence type="ECO:0000256" key="1">
    <source>
        <dbReference type="ARBA" id="ARBA00001946"/>
    </source>
</evidence>
<dbReference type="OrthoDB" id="40462at2157"/>
<evidence type="ECO:0000259" key="3">
    <source>
        <dbReference type="PROSITE" id="PS51462"/>
    </source>
</evidence>
<dbReference type="EMBL" id="LOPU01000018">
    <property type="protein sequence ID" value="KTG10248.1"/>
    <property type="molecule type" value="Genomic_DNA"/>
</dbReference>
<dbReference type="InterPro" id="IPR020476">
    <property type="entry name" value="Nudix_hydrolase"/>
</dbReference>
<accession>A0A0W1R9Y2</accession>
<protein>
    <recommendedName>
        <fullName evidence="3">Nudix hydrolase domain-containing protein</fullName>
    </recommendedName>
</protein>
<evidence type="ECO:0000313" key="5">
    <source>
        <dbReference type="Proteomes" id="UP000054387"/>
    </source>
</evidence>
<dbReference type="Gene3D" id="3.90.79.10">
    <property type="entry name" value="Nucleoside Triphosphate Pyrophosphohydrolase"/>
    <property type="match status" value="1"/>
</dbReference>
<comment type="cofactor">
    <cofactor evidence="1">
        <name>Mg(2+)</name>
        <dbReference type="ChEBI" id="CHEBI:18420"/>
    </cofactor>
</comment>
<gene>
    <name evidence="4" type="ORF">AUR64_11740</name>
</gene>
<reference evidence="4 5" key="1">
    <citation type="submission" date="2015-12" db="EMBL/GenBank/DDBJ databases">
        <title>Haloprofundus marisrubri gen. nov., sp. nov., an extremely halophilic archaeon isolated from the Discovery deep brine-seawater interface in the Red Sea.</title>
        <authorList>
            <person name="Zhang G."/>
            <person name="Stingl U."/>
            <person name="Rashid M."/>
        </authorList>
    </citation>
    <scope>NUCLEOTIDE SEQUENCE [LARGE SCALE GENOMIC DNA]</scope>
    <source>
        <strain evidence="4 5">SB9</strain>
    </source>
</reference>
<evidence type="ECO:0000313" key="4">
    <source>
        <dbReference type="EMBL" id="KTG10248.1"/>
    </source>
</evidence>
<keyword evidence="2" id="KW-0378">Hydrolase</keyword>
<sequence>MTVTDPRERFDDLHVLRSEYEVDAETFAGLGEYEAFQSGWVATAVTLDEDDRILLAYDGDDEQWVVPGGTVQSGESLREGVVREVREETGVDVTPERPHAVYDVVRTHSEDSHTFRVVGFSATATDSEVGTNLGVDDENIERAAWFDELPKETFDREFAQAVLSKARE</sequence>
<dbReference type="AlphaFoldDB" id="A0A0W1R9Y2"/>